<feature type="transmembrane region" description="Helical" evidence="5">
    <location>
        <begin position="60"/>
        <end position="81"/>
    </location>
</feature>
<organism evidence="6 7">
    <name type="scientific">Scytonema hofmannii FACHB-248</name>
    <dbReference type="NCBI Taxonomy" id="1842502"/>
    <lineage>
        <taxon>Bacteria</taxon>
        <taxon>Bacillati</taxon>
        <taxon>Cyanobacteriota</taxon>
        <taxon>Cyanophyceae</taxon>
        <taxon>Nostocales</taxon>
        <taxon>Scytonemataceae</taxon>
        <taxon>Scytonema</taxon>
    </lineage>
</organism>
<dbReference type="InterPro" id="IPR002293">
    <property type="entry name" value="AA/rel_permease1"/>
</dbReference>
<accession>A0ABR8H1U0</accession>
<dbReference type="PANTHER" id="PTHR11785">
    <property type="entry name" value="AMINO ACID TRANSPORTER"/>
    <property type="match status" value="1"/>
</dbReference>
<evidence type="ECO:0000256" key="3">
    <source>
        <dbReference type="ARBA" id="ARBA00022989"/>
    </source>
</evidence>
<feature type="transmembrane region" description="Helical" evidence="5">
    <location>
        <begin position="397"/>
        <end position="416"/>
    </location>
</feature>
<dbReference type="Pfam" id="PF13520">
    <property type="entry name" value="AA_permease_2"/>
    <property type="match status" value="1"/>
</dbReference>
<proteinExistence type="predicted"/>
<feature type="transmembrane region" description="Helical" evidence="5">
    <location>
        <begin position="21"/>
        <end position="40"/>
    </location>
</feature>
<feature type="transmembrane region" description="Helical" evidence="5">
    <location>
        <begin position="285"/>
        <end position="314"/>
    </location>
</feature>
<keyword evidence="4 5" id="KW-0472">Membrane</keyword>
<dbReference type="RefSeq" id="WP_029631793.1">
    <property type="nucleotide sequence ID" value="NZ_JACJTA010000144.1"/>
</dbReference>
<gene>
    <name evidence="6" type="ORF">H6G81_33640</name>
</gene>
<feature type="transmembrane region" description="Helical" evidence="5">
    <location>
        <begin position="422"/>
        <end position="442"/>
    </location>
</feature>
<dbReference type="Gene3D" id="1.20.1740.10">
    <property type="entry name" value="Amino acid/polyamine transporter I"/>
    <property type="match status" value="1"/>
</dbReference>
<dbReference type="Proteomes" id="UP000660380">
    <property type="component" value="Unassembled WGS sequence"/>
</dbReference>
<comment type="subcellular location">
    <subcellularLocation>
        <location evidence="1">Membrane</location>
        <topology evidence="1">Multi-pass membrane protein</topology>
    </subcellularLocation>
</comment>
<reference evidence="6 7" key="1">
    <citation type="journal article" date="2020" name="ISME J.">
        <title>Comparative genomics reveals insights into cyanobacterial evolution and habitat adaptation.</title>
        <authorList>
            <person name="Chen M.Y."/>
            <person name="Teng W.K."/>
            <person name="Zhao L."/>
            <person name="Hu C.X."/>
            <person name="Zhou Y.K."/>
            <person name="Han B.P."/>
            <person name="Song L.R."/>
            <person name="Shu W.S."/>
        </authorList>
    </citation>
    <scope>NUCLEOTIDE SEQUENCE [LARGE SCALE GENOMIC DNA]</scope>
    <source>
        <strain evidence="6 7">FACHB-248</strain>
    </source>
</reference>
<evidence type="ECO:0000256" key="5">
    <source>
        <dbReference type="SAM" id="Phobius"/>
    </source>
</evidence>
<evidence type="ECO:0000256" key="2">
    <source>
        <dbReference type="ARBA" id="ARBA00022692"/>
    </source>
</evidence>
<feature type="transmembrane region" description="Helical" evidence="5">
    <location>
        <begin position="366"/>
        <end position="385"/>
    </location>
</feature>
<keyword evidence="3 5" id="KW-1133">Transmembrane helix</keyword>
<keyword evidence="7" id="KW-1185">Reference proteome</keyword>
<protein>
    <submittedName>
        <fullName evidence="6">Amino acid permease</fullName>
    </submittedName>
</protein>
<evidence type="ECO:0000313" key="6">
    <source>
        <dbReference type="EMBL" id="MBD2609312.1"/>
    </source>
</evidence>
<dbReference type="PANTHER" id="PTHR11785:SF512">
    <property type="entry name" value="SOBREMESA, ISOFORM B"/>
    <property type="match status" value="1"/>
</dbReference>
<comment type="caution">
    <text evidence="6">The sequence shown here is derived from an EMBL/GenBank/DDBJ whole genome shotgun (WGS) entry which is preliminary data.</text>
</comment>
<name>A0ABR8H1U0_9CYAN</name>
<feature type="transmembrane region" description="Helical" evidence="5">
    <location>
        <begin position="143"/>
        <end position="162"/>
    </location>
</feature>
<evidence type="ECO:0000313" key="7">
    <source>
        <dbReference type="Proteomes" id="UP000660380"/>
    </source>
</evidence>
<feature type="transmembrane region" description="Helical" evidence="5">
    <location>
        <begin position="335"/>
        <end position="354"/>
    </location>
</feature>
<keyword evidence="2 5" id="KW-0812">Transmembrane</keyword>
<sequence>MSRRENISLLKQAAITEATPKASLGFVDAVALIVGIVLGAGIFQTPAFVAANAGSDMGVLLLWLLGGAVSLIGALCYAELATTYPNVGGTYYYLKRAFGHSMAFLFAWARMTVIQTGSIVLLAYVFGDYASGLLRLGTYSPSIYAAIAIILLTALNILGLYLGSLTQNLLTAAKILGLLLVVVIGISSPSPSIPSTSPVSQNWGLAMVFVLLSYGGWNEAAYISAEIKNGRRNIVRSLVWSIGIITAIYMLINLAYLRGLGLAEMAKSEAVAAALMDKIVGTPGVLFLSLVVIVCTLGAINATILTGARTNYALAQDFALFSFMGRWQQQKGTPIQALLLQGAFALILVLLGTFTRNGFKTMVDYTAPIFWFFFLLSAMSLFVLRRQEPNIVRPFQVPFYPVTPLLFCLVCGYLLYSSLAYTGVGAIVGVLVVAAGIPLLMWNNYRKIRT</sequence>
<feature type="transmembrane region" description="Helical" evidence="5">
    <location>
        <begin position="102"/>
        <end position="123"/>
    </location>
</feature>
<feature type="transmembrane region" description="Helical" evidence="5">
    <location>
        <begin position="238"/>
        <end position="257"/>
    </location>
</feature>
<evidence type="ECO:0000256" key="4">
    <source>
        <dbReference type="ARBA" id="ARBA00023136"/>
    </source>
</evidence>
<evidence type="ECO:0000256" key="1">
    <source>
        <dbReference type="ARBA" id="ARBA00004141"/>
    </source>
</evidence>
<feature type="transmembrane region" description="Helical" evidence="5">
    <location>
        <begin position="200"/>
        <end position="217"/>
    </location>
</feature>
<dbReference type="InterPro" id="IPR050598">
    <property type="entry name" value="AminoAcid_Transporter"/>
</dbReference>
<dbReference type="EMBL" id="JACJTA010000144">
    <property type="protein sequence ID" value="MBD2609312.1"/>
    <property type="molecule type" value="Genomic_DNA"/>
</dbReference>
<dbReference type="PIRSF" id="PIRSF006060">
    <property type="entry name" value="AA_transporter"/>
    <property type="match status" value="1"/>
</dbReference>
<feature type="transmembrane region" description="Helical" evidence="5">
    <location>
        <begin position="169"/>
        <end position="188"/>
    </location>
</feature>